<proteinExistence type="predicted"/>
<feature type="compositionally biased region" description="Polar residues" evidence="1">
    <location>
        <begin position="96"/>
        <end position="108"/>
    </location>
</feature>
<evidence type="ECO:0000313" key="3">
    <source>
        <dbReference type="Proteomes" id="UP000198620"/>
    </source>
</evidence>
<name>A0A1H7RWW2_9PROT</name>
<protein>
    <submittedName>
        <fullName evidence="2">Uncharacterized protein</fullName>
    </submittedName>
</protein>
<evidence type="ECO:0000256" key="1">
    <source>
        <dbReference type="SAM" id="MobiDB-lite"/>
    </source>
</evidence>
<organism evidence="2 3">
    <name type="scientific">Nitrosovibrio tenuis</name>
    <dbReference type="NCBI Taxonomy" id="1233"/>
    <lineage>
        <taxon>Bacteria</taxon>
        <taxon>Pseudomonadati</taxon>
        <taxon>Pseudomonadota</taxon>
        <taxon>Betaproteobacteria</taxon>
        <taxon>Nitrosomonadales</taxon>
        <taxon>Nitrosomonadaceae</taxon>
        <taxon>Nitrosovibrio</taxon>
    </lineage>
</organism>
<keyword evidence="3" id="KW-1185">Reference proteome</keyword>
<feature type="region of interest" description="Disordered" evidence="1">
    <location>
        <begin position="78"/>
        <end position="108"/>
    </location>
</feature>
<gene>
    <name evidence="2" type="ORF">SAMN05216387_12111</name>
</gene>
<dbReference type="EMBL" id="FOBH01000021">
    <property type="protein sequence ID" value="SEL64790.1"/>
    <property type="molecule type" value="Genomic_DNA"/>
</dbReference>
<accession>A0A1H7RWW2</accession>
<dbReference type="Proteomes" id="UP000198620">
    <property type="component" value="Unassembled WGS sequence"/>
</dbReference>
<dbReference type="AlphaFoldDB" id="A0A1H7RWW2"/>
<reference evidence="2 3" key="1">
    <citation type="submission" date="2016-10" db="EMBL/GenBank/DDBJ databases">
        <authorList>
            <person name="de Groot N.N."/>
        </authorList>
    </citation>
    <scope>NUCLEOTIDE SEQUENCE [LARGE SCALE GENOMIC DNA]</scope>
    <source>
        <strain evidence="2 3">Nv1</strain>
    </source>
</reference>
<sequence length="108" mass="11425">MPSVSIDGSLWFTSRQPLAAWKVYERESHRGKQCGVSLCKVYGTGALPQPIGQSSRAPTVDHPSRGIAVGMLEVSYGGQASGHSEQHATHRPSIPILSTTPGTSRGAL</sequence>
<evidence type="ECO:0000313" key="2">
    <source>
        <dbReference type="EMBL" id="SEL64790.1"/>
    </source>
</evidence>